<dbReference type="Proteomes" id="UP000276061">
    <property type="component" value="Unassembled WGS sequence"/>
</dbReference>
<dbReference type="AlphaFoldDB" id="A0A3N0FZB3"/>
<evidence type="ECO:0000313" key="2">
    <source>
        <dbReference type="Proteomes" id="UP000276061"/>
    </source>
</evidence>
<dbReference type="EMBL" id="RJLR01000022">
    <property type="protein sequence ID" value="RNM05341.1"/>
    <property type="molecule type" value="Genomic_DNA"/>
</dbReference>
<gene>
    <name evidence="1" type="ORF">EF878_12360</name>
</gene>
<name>A0A3N0FZB3_9GAMM</name>
<accession>A0A3N0FZB3</accession>
<comment type="caution">
    <text evidence="1">The sequence shown here is derived from an EMBL/GenBank/DDBJ whole genome shotgun (WGS) entry which is preliminary data.</text>
</comment>
<sequence>MSKAEIDAHLAKFDDGAVRFASMDDVKKYGTLGPDNGFVMPKSEFDKLIKESSGNLRVVEQKLGLESGYLGNSSTGVFYIQKQDLKNLKIPSGNEPGANQFWLPGGKTSGGISEAVMDFSHKPNAQLIDLNKYNGGK</sequence>
<protein>
    <submittedName>
        <fullName evidence="1">Uncharacterized protein</fullName>
    </submittedName>
</protein>
<organism evidence="1 2">
    <name type="scientific">Dickeya undicola</name>
    <dbReference type="NCBI Taxonomy" id="1577887"/>
    <lineage>
        <taxon>Bacteria</taxon>
        <taxon>Pseudomonadati</taxon>
        <taxon>Pseudomonadota</taxon>
        <taxon>Gammaproteobacteria</taxon>
        <taxon>Enterobacterales</taxon>
        <taxon>Pectobacteriaceae</taxon>
        <taxon>Dickeya</taxon>
    </lineage>
</organism>
<dbReference type="RefSeq" id="WP_123252764.1">
    <property type="nucleotide sequence ID" value="NZ_RJLR01000022.1"/>
</dbReference>
<evidence type="ECO:0000313" key="1">
    <source>
        <dbReference type="EMBL" id="RNM05341.1"/>
    </source>
</evidence>
<proteinExistence type="predicted"/>
<reference evidence="1 2" key="1">
    <citation type="submission" date="2018-11" db="EMBL/GenBank/DDBJ databases">
        <title>Characterization of surface water Dickeya isolates.</title>
        <authorList>
            <person name="Van Gijsegem F."/>
            <person name="Pedron J."/>
        </authorList>
    </citation>
    <scope>NUCLEOTIDE SEQUENCE [LARGE SCALE GENOMIC DNA]</scope>
    <source>
        <strain evidence="1 2">FVG1-MFV-O17</strain>
    </source>
</reference>
<dbReference type="OrthoDB" id="6043530at2"/>